<feature type="transmembrane region" description="Helical" evidence="9">
    <location>
        <begin position="591"/>
        <end position="611"/>
    </location>
</feature>
<evidence type="ECO:0000256" key="3">
    <source>
        <dbReference type="ARBA" id="ARBA00022692"/>
    </source>
</evidence>
<evidence type="ECO:0000256" key="1">
    <source>
        <dbReference type="ARBA" id="ARBA00004141"/>
    </source>
</evidence>
<evidence type="ECO:0000256" key="8">
    <source>
        <dbReference type="SAM" id="MobiDB-lite"/>
    </source>
</evidence>
<dbReference type="GO" id="GO:0022841">
    <property type="term" value="F:potassium ion leak channel activity"/>
    <property type="evidence" value="ECO:0007669"/>
    <property type="project" value="TreeGrafter"/>
</dbReference>
<feature type="domain" description="Potassium channel" evidence="10">
    <location>
        <begin position="597"/>
        <end position="665"/>
    </location>
</feature>
<dbReference type="EMBL" id="CAJVCH010030715">
    <property type="protein sequence ID" value="CAG7709890.1"/>
    <property type="molecule type" value="Genomic_DNA"/>
</dbReference>
<dbReference type="PANTHER" id="PTHR11003">
    <property type="entry name" value="POTASSIUM CHANNEL, SUBFAMILY K"/>
    <property type="match status" value="1"/>
</dbReference>
<feature type="compositionally biased region" description="Polar residues" evidence="8">
    <location>
        <begin position="713"/>
        <end position="723"/>
    </location>
</feature>
<accession>A0A8J2J6D1</accession>
<keyword evidence="3 9" id="KW-0812">Transmembrane</keyword>
<name>A0A8J2J6D1_9HEXA</name>
<dbReference type="GO" id="GO:0030322">
    <property type="term" value="P:stabilization of membrane potential"/>
    <property type="evidence" value="ECO:0007669"/>
    <property type="project" value="TreeGrafter"/>
</dbReference>
<keyword evidence="5" id="KW-0406">Ion transport</keyword>
<dbReference type="Proteomes" id="UP000708208">
    <property type="component" value="Unassembled WGS sequence"/>
</dbReference>
<proteinExistence type="predicted"/>
<keyword evidence="7" id="KW-0407">Ion channel</keyword>
<reference evidence="11" key="1">
    <citation type="submission" date="2021-06" db="EMBL/GenBank/DDBJ databases">
        <authorList>
            <person name="Hodson N. C."/>
            <person name="Mongue J. A."/>
            <person name="Jaron S. K."/>
        </authorList>
    </citation>
    <scope>NUCLEOTIDE SEQUENCE</scope>
</reference>
<feature type="transmembrane region" description="Helical" evidence="9">
    <location>
        <begin position="20"/>
        <end position="46"/>
    </location>
</feature>
<keyword evidence="12" id="KW-1185">Reference proteome</keyword>
<gene>
    <name evidence="11" type="ORF">AFUS01_LOCUS4874</name>
</gene>
<dbReference type="PANTHER" id="PTHR11003:SF352">
    <property type="entry name" value="BCDNA.GH04802-RELATED"/>
    <property type="match status" value="1"/>
</dbReference>
<feature type="domain" description="Potassium channel" evidence="10">
    <location>
        <begin position="516"/>
        <end position="571"/>
    </location>
</feature>
<evidence type="ECO:0000313" key="12">
    <source>
        <dbReference type="Proteomes" id="UP000708208"/>
    </source>
</evidence>
<feature type="transmembrane region" description="Helical" evidence="9">
    <location>
        <begin position="515"/>
        <end position="537"/>
    </location>
</feature>
<feature type="transmembrane region" description="Helical" evidence="9">
    <location>
        <begin position="291"/>
        <end position="316"/>
    </location>
</feature>
<protein>
    <recommendedName>
        <fullName evidence="10">Potassium channel domain-containing protein</fullName>
    </recommendedName>
</protein>
<feature type="transmembrane region" description="Helical" evidence="9">
    <location>
        <begin position="224"/>
        <end position="246"/>
    </location>
</feature>
<evidence type="ECO:0000313" key="11">
    <source>
        <dbReference type="EMBL" id="CAG7709890.1"/>
    </source>
</evidence>
<feature type="domain" description="Potassium channel" evidence="10">
    <location>
        <begin position="235"/>
        <end position="319"/>
    </location>
</feature>
<dbReference type="OrthoDB" id="297496at2759"/>
<dbReference type="Pfam" id="PF07885">
    <property type="entry name" value="Ion_trans_2"/>
    <property type="match status" value="4"/>
</dbReference>
<keyword evidence="2" id="KW-0813">Transport</keyword>
<comment type="subcellular location">
    <subcellularLocation>
        <location evidence="1">Membrane</location>
        <topology evidence="1">Multi-pass membrane protein</topology>
    </subcellularLocation>
</comment>
<feature type="transmembrane region" description="Helical" evidence="9">
    <location>
        <begin position="402"/>
        <end position="430"/>
    </location>
</feature>
<sequence>MSDFEYERRLWPRIKSACRVLIAFTFSHVGVCVLVVGYIICGAFIFQEIESQERDPKLEDVRKLRLETANRLLHLVLKLNTINQVEFFRLANAELKNYSMEIVTACNDGFEGEPHPNNETGNGNETLSEGRWTFPSSFLYSLTVITTIGYGNLTPRSPWGKVTTIMYGIIGMPLFLLYLSNIGDILARGFKWTFARCCQCKWNCVQRRQRCLDDGEEAEEEEQITVPISLCLALMVGYVWGGGLLFSNWEKDWTVLDASYFCFISLSTIGFGDLVPGTSFVQTGDGIRDAIHLSFIFCALYLLLGMALIAMCFNLMQEEVIAKVRSCGRRLVDLSVHQRTLAGRVFDISQLVLSWDQPRKRAAGFVSVVSKFLDFLGGNYNFQQLFGTNEKYQDQVDTMCEARSCCLSICSICIAIVVYILLGAVAFFFLESHYQRSRHIAKESIGRGELEALRNNTVQRLWALTMELNVFYESNWTQLAELELQKFQDDIMKQLLLTAESENNNRRDYQEEDSFGNFPAALLYCVSIISTIGYGSVSPKSMLGRILTVFYAAVGIPLTLCYLATVGDFMSRCIRTVYSKVMRKTGCSVPIPVSLILVFFYLCGGAGVFWWLEGWSFVDAVFFCFASLATIGFGGMLDPHSKHISLLVSSVYILLGMALISTVFNLENQVGLHHISLEATHPNLVEEYFVPKSMVTEFSPQPNIVEMATGGFSSRRSSATLPRSTRPKTVTFEDEKLSKEAPPDVFM</sequence>
<feature type="transmembrane region" description="Helical" evidence="9">
    <location>
        <begin position="362"/>
        <end position="382"/>
    </location>
</feature>
<evidence type="ECO:0000256" key="5">
    <source>
        <dbReference type="ARBA" id="ARBA00023065"/>
    </source>
</evidence>
<evidence type="ECO:0000256" key="6">
    <source>
        <dbReference type="ARBA" id="ARBA00023136"/>
    </source>
</evidence>
<feature type="region of interest" description="Disordered" evidence="8">
    <location>
        <begin position="713"/>
        <end position="747"/>
    </location>
</feature>
<evidence type="ECO:0000256" key="4">
    <source>
        <dbReference type="ARBA" id="ARBA00022989"/>
    </source>
</evidence>
<dbReference type="GO" id="GO:0015271">
    <property type="term" value="F:outward rectifier potassium channel activity"/>
    <property type="evidence" value="ECO:0007669"/>
    <property type="project" value="TreeGrafter"/>
</dbReference>
<keyword evidence="6 9" id="KW-0472">Membrane</keyword>
<feature type="transmembrane region" description="Helical" evidence="9">
    <location>
        <begin position="132"/>
        <end position="153"/>
    </location>
</feature>
<evidence type="ECO:0000256" key="7">
    <source>
        <dbReference type="ARBA" id="ARBA00023303"/>
    </source>
</evidence>
<feature type="transmembrane region" description="Helical" evidence="9">
    <location>
        <begin position="644"/>
        <end position="664"/>
    </location>
</feature>
<feature type="transmembrane region" description="Helical" evidence="9">
    <location>
        <begin position="253"/>
        <end position="271"/>
    </location>
</feature>
<dbReference type="AlphaFoldDB" id="A0A8J2J6D1"/>
<feature type="compositionally biased region" description="Basic and acidic residues" evidence="8">
    <location>
        <begin position="731"/>
        <end position="747"/>
    </location>
</feature>
<dbReference type="InterPro" id="IPR003280">
    <property type="entry name" value="2pore_dom_K_chnl"/>
</dbReference>
<feature type="transmembrane region" description="Helical" evidence="9">
    <location>
        <begin position="165"/>
        <end position="183"/>
    </location>
</feature>
<evidence type="ECO:0000256" key="2">
    <source>
        <dbReference type="ARBA" id="ARBA00022448"/>
    </source>
</evidence>
<comment type="caution">
    <text evidence="11">The sequence shown here is derived from an EMBL/GenBank/DDBJ whole genome shotgun (WGS) entry which is preliminary data.</text>
</comment>
<evidence type="ECO:0000259" key="10">
    <source>
        <dbReference type="Pfam" id="PF07885"/>
    </source>
</evidence>
<dbReference type="GO" id="GO:0005886">
    <property type="term" value="C:plasma membrane"/>
    <property type="evidence" value="ECO:0007669"/>
    <property type="project" value="TreeGrafter"/>
</dbReference>
<keyword evidence="4 9" id="KW-1133">Transmembrane helix</keyword>
<dbReference type="InterPro" id="IPR013099">
    <property type="entry name" value="K_chnl_dom"/>
</dbReference>
<evidence type="ECO:0000256" key="9">
    <source>
        <dbReference type="SAM" id="Phobius"/>
    </source>
</evidence>
<feature type="transmembrane region" description="Helical" evidence="9">
    <location>
        <begin position="549"/>
        <end position="570"/>
    </location>
</feature>
<feature type="transmembrane region" description="Helical" evidence="9">
    <location>
        <begin position="617"/>
        <end position="637"/>
    </location>
</feature>
<organism evidence="11 12">
    <name type="scientific">Allacma fusca</name>
    <dbReference type="NCBI Taxonomy" id="39272"/>
    <lineage>
        <taxon>Eukaryota</taxon>
        <taxon>Metazoa</taxon>
        <taxon>Ecdysozoa</taxon>
        <taxon>Arthropoda</taxon>
        <taxon>Hexapoda</taxon>
        <taxon>Collembola</taxon>
        <taxon>Symphypleona</taxon>
        <taxon>Sminthuridae</taxon>
        <taxon>Allacma</taxon>
    </lineage>
</organism>
<feature type="domain" description="Potassium channel" evidence="10">
    <location>
        <begin position="130"/>
        <end position="187"/>
    </location>
</feature>